<sequence>MPSSCWECLADYGPIRIQGNHRHKPGCRHHSRSSSDDFEETVQMIAALRRPAQPERPRRILLNARPSLENLARSLAYTRPGTAERLTVRDAGRMMLRAEANRAQTQQPVPPGSITLLSEVWGVLDDPQRNGSRQDGPRRRRGVYFT</sequence>
<organism evidence="2 3">
    <name type="scientific">Rhizoctonia solani</name>
    <dbReference type="NCBI Taxonomy" id="456999"/>
    <lineage>
        <taxon>Eukaryota</taxon>
        <taxon>Fungi</taxon>
        <taxon>Dikarya</taxon>
        <taxon>Basidiomycota</taxon>
        <taxon>Agaricomycotina</taxon>
        <taxon>Agaricomycetes</taxon>
        <taxon>Cantharellales</taxon>
        <taxon>Ceratobasidiaceae</taxon>
        <taxon>Rhizoctonia</taxon>
    </lineage>
</organism>
<feature type="region of interest" description="Disordered" evidence="1">
    <location>
        <begin position="125"/>
        <end position="146"/>
    </location>
</feature>
<name>A0A8H3A4E0_9AGAM</name>
<comment type="caution">
    <text evidence="2">The sequence shown here is derived from an EMBL/GenBank/DDBJ whole genome shotgun (WGS) entry which is preliminary data.</text>
</comment>
<proteinExistence type="predicted"/>
<dbReference type="AlphaFoldDB" id="A0A8H3A4E0"/>
<dbReference type="Proteomes" id="UP000663846">
    <property type="component" value="Unassembled WGS sequence"/>
</dbReference>
<reference evidence="2" key="1">
    <citation type="submission" date="2021-01" db="EMBL/GenBank/DDBJ databases">
        <authorList>
            <person name="Kaushik A."/>
        </authorList>
    </citation>
    <scope>NUCLEOTIDE SEQUENCE</scope>
    <source>
        <strain evidence="2">AG1-1C</strain>
    </source>
</reference>
<dbReference type="EMBL" id="CAJMWS010000189">
    <property type="protein sequence ID" value="CAE6376424.1"/>
    <property type="molecule type" value="Genomic_DNA"/>
</dbReference>
<evidence type="ECO:0000256" key="1">
    <source>
        <dbReference type="SAM" id="MobiDB-lite"/>
    </source>
</evidence>
<evidence type="ECO:0000313" key="2">
    <source>
        <dbReference type="EMBL" id="CAE6376424.1"/>
    </source>
</evidence>
<gene>
    <name evidence="2" type="ORF">RDB_LOCUS30030</name>
</gene>
<accession>A0A8H3A4E0</accession>
<evidence type="ECO:0000313" key="3">
    <source>
        <dbReference type="Proteomes" id="UP000663846"/>
    </source>
</evidence>
<protein>
    <submittedName>
        <fullName evidence="2">Uncharacterized protein</fullName>
    </submittedName>
</protein>